<organism evidence="2 3">
    <name type="scientific">Arsenophonus apicola</name>
    <dbReference type="NCBI Taxonomy" id="2879119"/>
    <lineage>
        <taxon>Bacteria</taxon>
        <taxon>Pseudomonadati</taxon>
        <taxon>Pseudomonadota</taxon>
        <taxon>Gammaproteobacteria</taxon>
        <taxon>Enterobacterales</taxon>
        <taxon>Morganellaceae</taxon>
        <taxon>Arsenophonus</taxon>
    </lineage>
</organism>
<feature type="transmembrane region" description="Helical" evidence="1">
    <location>
        <begin position="7"/>
        <end position="29"/>
    </location>
</feature>
<dbReference type="Proteomes" id="UP001231859">
    <property type="component" value="Chromosome"/>
</dbReference>
<dbReference type="EMBL" id="CP123759">
    <property type="protein sequence ID" value="WGO82795.1"/>
    <property type="molecule type" value="Genomic_DNA"/>
</dbReference>
<protein>
    <submittedName>
        <fullName evidence="2">AcrZ family multidrug efflux pump-associated protein</fullName>
    </submittedName>
</protein>
<keyword evidence="1" id="KW-1133">Transmembrane helix</keyword>
<name>A0ABY8NZX1_9GAMM</name>
<evidence type="ECO:0000313" key="2">
    <source>
        <dbReference type="EMBL" id="WGO82795.1"/>
    </source>
</evidence>
<dbReference type="Pfam" id="PF10766">
    <property type="entry name" value="AcrZ"/>
    <property type="match status" value="1"/>
</dbReference>
<keyword evidence="1" id="KW-0812">Transmembrane</keyword>
<dbReference type="Gene3D" id="6.10.250.2480">
    <property type="match status" value="1"/>
</dbReference>
<reference evidence="2 3" key="1">
    <citation type="submission" date="2023-04" db="EMBL/GenBank/DDBJ databases">
        <title>Genome dynamics across the evolutionary transition to endosymbiosis.</title>
        <authorList>
            <person name="Siozios S."/>
            <person name="Nadal-Jimenez P."/>
            <person name="Azagi T."/>
            <person name="Sprong H."/>
            <person name="Frost C.L."/>
            <person name="Parratt S.R."/>
            <person name="Taylor G."/>
            <person name="Brettell L."/>
            <person name="Lew K.C."/>
            <person name="Croft L."/>
            <person name="King K.C."/>
            <person name="Brockhurst M.A."/>
            <person name="Hypsa V."/>
            <person name="Novakova E."/>
            <person name="Darby A.C."/>
            <person name="Hurst G.D.D."/>
        </authorList>
    </citation>
    <scope>NUCLEOTIDE SEQUENCE [LARGE SCALE GENOMIC DNA]</scope>
    <source>
        <strain evidence="3">aApi_AU</strain>
    </source>
</reference>
<gene>
    <name evidence="2" type="ORF">QG404_10490</name>
</gene>
<dbReference type="RefSeq" id="WP_280937492.1">
    <property type="nucleotide sequence ID" value="NZ_CP123759.1"/>
</dbReference>
<dbReference type="InterPro" id="IPR019702">
    <property type="entry name" value="AcrZ"/>
</dbReference>
<proteinExistence type="predicted"/>
<dbReference type="InterPro" id="IPR053730">
    <property type="entry name" value="MEP_Accessory_AcrZ"/>
</dbReference>
<keyword evidence="3" id="KW-1185">Reference proteome</keyword>
<keyword evidence="1" id="KW-0472">Membrane</keyword>
<sequence>MLDILKSMLFALCMVPIVMGGIMLLIYGIGELFNILSKAQFPHSKKQH</sequence>
<evidence type="ECO:0000313" key="3">
    <source>
        <dbReference type="Proteomes" id="UP001231859"/>
    </source>
</evidence>
<accession>A0ABY8NZX1</accession>
<evidence type="ECO:0000256" key="1">
    <source>
        <dbReference type="SAM" id="Phobius"/>
    </source>
</evidence>